<dbReference type="PROSITE" id="PS00670">
    <property type="entry name" value="D_2_HYDROXYACID_DH_2"/>
    <property type="match status" value="1"/>
</dbReference>
<dbReference type="InterPro" id="IPR036291">
    <property type="entry name" value="NAD(P)-bd_dom_sf"/>
</dbReference>
<dbReference type="Pfam" id="PF00389">
    <property type="entry name" value="2-Hacid_dh"/>
    <property type="match status" value="1"/>
</dbReference>
<accession>A0A7X3H3U3</accession>
<dbReference type="GO" id="GO:0008720">
    <property type="term" value="F:D-lactate dehydrogenase (NAD+) activity"/>
    <property type="evidence" value="ECO:0007669"/>
    <property type="project" value="TreeGrafter"/>
</dbReference>
<dbReference type="Gene3D" id="3.40.50.720">
    <property type="entry name" value="NAD(P)-binding Rossmann-like Domain"/>
    <property type="match status" value="2"/>
</dbReference>
<dbReference type="AlphaFoldDB" id="A0A7X3H3U3"/>
<dbReference type="EMBL" id="WTKP01000009">
    <property type="protein sequence ID" value="MWJ29123.1"/>
    <property type="molecule type" value="Genomic_DNA"/>
</dbReference>
<dbReference type="GO" id="GO:0051287">
    <property type="term" value="F:NAD binding"/>
    <property type="evidence" value="ECO:0007669"/>
    <property type="project" value="InterPro"/>
</dbReference>
<evidence type="ECO:0000259" key="6">
    <source>
        <dbReference type="Pfam" id="PF02826"/>
    </source>
</evidence>
<dbReference type="SUPFAM" id="SSF51735">
    <property type="entry name" value="NAD(P)-binding Rossmann-fold domains"/>
    <property type="match status" value="1"/>
</dbReference>
<evidence type="ECO:0000259" key="5">
    <source>
        <dbReference type="Pfam" id="PF00389"/>
    </source>
</evidence>
<dbReference type="PROSITE" id="PS00671">
    <property type="entry name" value="D_2_HYDROXYACID_DH_3"/>
    <property type="match status" value="1"/>
</dbReference>
<organism evidence="7 8">
    <name type="scientific">Vreelandella zhuhanensis</name>
    <dbReference type="NCBI Taxonomy" id="2684210"/>
    <lineage>
        <taxon>Bacteria</taxon>
        <taxon>Pseudomonadati</taxon>
        <taxon>Pseudomonadota</taxon>
        <taxon>Gammaproteobacteria</taxon>
        <taxon>Oceanospirillales</taxon>
        <taxon>Halomonadaceae</taxon>
        <taxon>Vreelandella</taxon>
    </lineage>
</organism>
<reference evidence="7 8" key="1">
    <citation type="submission" date="2019-12" db="EMBL/GenBank/DDBJ databases">
        <title>Halomonas rutogse sp. nov. isolated from two lakes on Tibetan Plateau.</title>
        <authorList>
            <person name="Gao P."/>
        </authorList>
    </citation>
    <scope>NUCLEOTIDE SEQUENCE [LARGE SCALE GENOMIC DNA]</scope>
    <source>
        <strain evidence="7 8">ZH2S</strain>
    </source>
</reference>
<dbReference type="InterPro" id="IPR029753">
    <property type="entry name" value="D-isomer_DH_CS"/>
</dbReference>
<dbReference type="GO" id="GO:0047545">
    <property type="term" value="F:(S)-2-hydroxyglutarate dehydrogenase activity"/>
    <property type="evidence" value="ECO:0007669"/>
    <property type="project" value="UniProtKB-ARBA"/>
</dbReference>
<dbReference type="GO" id="GO:0004617">
    <property type="term" value="F:phosphoglycerate dehydrogenase activity"/>
    <property type="evidence" value="ECO:0007669"/>
    <property type="project" value="UniProtKB-ARBA"/>
</dbReference>
<evidence type="ECO:0000256" key="2">
    <source>
        <dbReference type="ARBA" id="ARBA00023002"/>
    </source>
</evidence>
<dbReference type="GO" id="GO:0006564">
    <property type="term" value="P:L-serine biosynthetic process"/>
    <property type="evidence" value="ECO:0007669"/>
    <property type="project" value="UniProtKB-ARBA"/>
</dbReference>
<keyword evidence="3" id="KW-0520">NAD</keyword>
<dbReference type="Proteomes" id="UP000437638">
    <property type="component" value="Unassembled WGS sequence"/>
</dbReference>
<comment type="caution">
    <text evidence="7">The sequence shown here is derived from an EMBL/GenBank/DDBJ whole genome shotgun (WGS) entry which is preliminary data.</text>
</comment>
<proteinExistence type="inferred from homology"/>
<dbReference type="SUPFAM" id="SSF52283">
    <property type="entry name" value="Formate/glycerate dehydrogenase catalytic domain-like"/>
    <property type="match status" value="1"/>
</dbReference>
<evidence type="ECO:0000256" key="3">
    <source>
        <dbReference type="ARBA" id="ARBA00023027"/>
    </source>
</evidence>
<dbReference type="Pfam" id="PF02826">
    <property type="entry name" value="2-Hacid_dh_C"/>
    <property type="match status" value="1"/>
</dbReference>
<protein>
    <submittedName>
        <fullName evidence="7">Hydroxyacid dehydrogenase</fullName>
    </submittedName>
</protein>
<evidence type="ECO:0000256" key="4">
    <source>
        <dbReference type="RuleBase" id="RU003719"/>
    </source>
</evidence>
<evidence type="ECO:0000313" key="8">
    <source>
        <dbReference type="Proteomes" id="UP000437638"/>
    </source>
</evidence>
<feature type="domain" description="D-isomer specific 2-hydroxyacid dehydrogenase catalytic" evidence="5">
    <location>
        <begin position="12"/>
        <end position="330"/>
    </location>
</feature>
<dbReference type="InterPro" id="IPR006139">
    <property type="entry name" value="D-isomer_2_OHA_DH_cat_dom"/>
</dbReference>
<dbReference type="PANTHER" id="PTHR43026:SF1">
    <property type="entry name" value="2-HYDROXYACID DEHYDROGENASE HOMOLOG 1-RELATED"/>
    <property type="match status" value="1"/>
</dbReference>
<keyword evidence="8" id="KW-1185">Reference proteome</keyword>
<gene>
    <name evidence="7" type="ORF">GPM19_13105</name>
</gene>
<dbReference type="FunFam" id="3.40.50.720:FF:000041">
    <property type="entry name" value="D-3-phosphoglycerate dehydrogenase"/>
    <property type="match status" value="1"/>
</dbReference>
<evidence type="ECO:0000313" key="7">
    <source>
        <dbReference type="EMBL" id="MWJ29123.1"/>
    </source>
</evidence>
<evidence type="ECO:0000256" key="1">
    <source>
        <dbReference type="ARBA" id="ARBA00005854"/>
    </source>
</evidence>
<dbReference type="InterPro" id="IPR006140">
    <property type="entry name" value="D-isomer_DH_NAD-bd"/>
</dbReference>
<dbReference type="RefSeq" id="WP_160419456.1">
    <property type="nucleotide sequence ID" value="NZ_WTKP01000009.1"/>
</dbReference>
<keyword evidence="2 4" id="KW-0560">Oxidoreductase</keyword>
<name>A0A7X3H3U3_9GAMM</name>
<dbReference type="CDD" id="cd12187">
    <property type="entry name" value="LDH_like_1"/>
    <property type="match status" value="1"/>
</dbReference>
<sequence>MNIVFFDVEKWERDSFEVLQEEHSVSCIEEPLRAGNAEEHAAAEAISIFIYSKVDREALDAMPDLKLITSRSTGFDHIDIKECERRGITVCNCPDYGGNTVAEHVFGLLLMISHRLEEAVERTRKGGFSPRGLQGFDLRGKTLGVVGAGDIGMAVIRIARGFGMDVLAFDIKPDEGAAHELEFDYVDMDHLLRDADIITLHVPASSRTRHLIGAEAFEKMKDGVVLINTARGDVVDIRALARALAEQKVAAAGLDVLPYEPVIREEAELLRSVYEENQDLSSLLANEVLVRMKNVVVTPHSAFNTREAVQRILDTTVENVRRFVEGKPVNVVTDTQ</sequence>
<feature type="domain" description="D-isomer specific 2-hydroxyacid dehydrogenase NAD-binding" evidence="6">
    <location>
        <begin position="106"/>
        <end position="302"/>
    </location>
</feature>
<dbReference type="PANTHER" id="PTHR43026">
    <property type="entry name" value="2-HYDROXYACID DEHYDROGENASE HOMOLOG 1-RELATED"/>
    <property type="match status" value="1"/>
</dbReference>
<dbReference type="InterPro" id="IPR058205">
    <property type="entry name" value="D-LDH-like"/>
</dbReference>
<comment type="similarity">
    <text evidence="1 4">Belongs to the D-isomer specific 2-hydroxyacid dehydrogenase family.</text>
</comment>